<accession>M2UEK9</accession>
<gene>
    <name evidence="2" type="ORF">COCHEDRAFT_1208857</name>
</gene>
<dbReference type="Proteomes" id="UP000016936">
    <property type="component" value="Unassembled WGS sequence"/>
</dbReference>
<protein>
    <submittedName>
        <fullName evidence="2">Uncharacterized protein</fullName>
    </submittedName>
</protein>
<evidence type="ECO:0000313" key="2">
    <source>
        <dbReference type="EMBL" id="EMD96979.1"/>
    </source>
</evidence>
<evidence type="ECO:0000313" key="3">
    <source>
        <dbReference type="Proteomes" id="UP000016936"/>
    </source>
</evidence>
<dbReference type="EMBL" id="KB445569">
    <property type="protein sequence ID" value="EMD96979.1"/>
    <property type="molecule type" value="Genomic_DNA"/>
</dbReference>
<reference evidence="2 3" key="1">
    <citation type="journal article" date="2012" name="PLoS Pathog.">
        <title>Diverse lifestyles and strategies of plant pathogenesis encoded in the genomes of eighteen Dothideomycetes fungi.</title>
        <authorList>
            <person name="Ohm R.A."/>
            <person name="Feau N."/>
            <person name="Henrissat B."/>
            <person name="Schoch C.L."/>
            <person name="Horwitz B.A."/>
            <person name="Barry K.W."/>
            <person name="Condon B.J."/>
            <person name="Copeland A.C."/>
            <person name="Dhillon B."/>
            <person name="Glaser F."/>
            <person name="Hesse C.N."/>
            <person name="Kosti I."/>
            <person name="LaButti K."/>
            <person name="Lindquist E.A."/>
            <person name="Lucas S."/>
            <person name="Salamov A.A."/>
            <person name="Bradshaw R.E."/>
            <person name="Ciuffetti L."/>
            <person name="Hamelin R.C."/>
            <person name="Kema G.H.J."/>
            <person name="Lawrence C."/>
            <person name="Scott J.A."/>
            <person name="Spatafora J.W."/>
            <person name="Turgeon B.G."/>
            <person name="de Wit P.J.G.M."/>
            <person name="Zhong S."/>
            <person name="Goodwin S.B."/>
            <person name="Grigoriev I.V."/>
        </authorList>
    </citation>
    <scope>NUCLEOTIDE SEQUENCE [LARGE SCALE GENOMIC DNA]</scope>
    <source>
        <strain evidence="3">C5 / ATCC 48332 / race O</strain>
    </source>
</reference>
<feature type="region of interest" description="Disordered" evidence="1">
    <location>
        <begin position="77"/>
        <end position="146"/>
    </location>
</feature>
<organism evidence="2 3">
    <name type="scientific">Cochliobolus heterostrophus (strain C5 / ATCC 48332 / race O)</name>
    <name type="common">Southern corn leaf blight fungus</name>
    <name type="synonym">Bipolaris maydis</name>
    <dbReference type="NCBI Taxonomy" id="701091"/>
    <lineage>
        <taxon>Eukaryota</taxon>
        <taxon>Fungi</taxon>
        <taxon>Dikarya</taxon>
        <taxon>Ascomycota</taxon>
        <taxon>Pezizomycotina</taxon>
        <taxon>Dothideomycetes</taxon>
        <taxon>Pleosporomycetidae</taxon>
        <taxon>Pleosporales</taxon>
        <taxon>Pleosporineae</taxon>
        <taxon>Pleosporaceae</taxon>
        <taxon>Bipolaris</taxon>
    </lineage>
</organism>
<dbReference type="HOGENOM" id="CLU_1777255_0_0_1"/>
<evidence type="ECO:0000256" key="1">
    <source>
        <dbReference type="SAM" id="MobiDB-lite"/>
    </source>
</evidence>
<proteinExistence type="predicted"/>
<feature type="compositionally biased region" description="Low complexity" evidence="1">
    <location>
        <begin position="1"/>
        <end position="48"/>
    </location>
</feature>
<name>M2UEK9_COCH5</name>
<reference evidence="3" key="2">
    <citation type="journal article" date="2013" name="PLoS Genet.">
        <title>Comparative genome structure, secondary metabolite, and effector coding capacity across Cochliobolus pathogens.</title>
        <authorList>
            <person name="Condon B.J."/>
            <person name="Leng Y."/>
            <person name="Wu D."/>
            <person name="Bushley K.E."/>
            <person name="Ohm R.A."/>
            <person name="Otillar R."/>
            <person name="Martin J."/>
            <person name="Schackwitz W."/>
            <person name="Grimwood J."/>
            <person name="MohdZainudin N."/>
            <person name="Xue C."/>
            <person name="Wang R."/>
            <person name="Manning V.A."/>
            <person name="Dhillon B."/>
            <person name="Tu Z.J."/>
            <person name="Steffenson B.J."/>
            <person name="Salamov A."/>
            <person name="Sun H."/>
            <person name="Lowry S."/>
            <person name="LaButti K."/>
            <person name="Han J."/>
            <person name="Copeland A."/>
            <person name="Lindquist E."/>
            <person name="Barry K."/>
            <person name="Schmutz J."/>
            <person name="Baker S.E."/>
            <person name="Ciuffetti L.M."/>
            <person name="Grigoriev I.V."/>
            <person name="Zhong S."/>
            <person name="Turgeon B.G."/>
        </authorList>
    </citation>
    <scope>NUCLEOTIDE SEQUENCE [LARGE SCALE GENOMIC DNA]</scope>
    <source>
        <strain evidence="3">C5 / ATCC 48332 / race O</strain>
    </source>
</reference>
<keyword evidence="3" id="KW-1185">Reference proteome</keyword>
<feature type="region of interest" description="Disordered" evidence="1">
    <location>
        <begin position="1"/>
        <end position="62"/>
    </location>
</feature>
<sequence length="146" mass="14832">MPPLVQPASSPPAARQQPASSPPAARQQPPASSPRRSAASSSQQQPAAGTTQRPPWDSANAMPAAVMAWPGLLVLPRGTDARSTSAPSPCARSHAHGGALAAPPPRPTKANWAASHARRPCRQRGEAGAEAEAEAEAEAAALPHTA</sequence>
<dbReference type="AlphaFoldDB" id="M2UEK9"/>